<evidence type="ECO:0000256" key="1">
    <source>
        <dbReference type="SAM" id="SignalP"/>
    </source>
</evidence>
<reference evidence="2 3" key="1">
    <citation type="submission" date="2024-04" db="EMBL/GenBank/DDBJ databases">
        <title>Novel species of the genus Ideonella isolated from streams.</title>
        <authorList>
            <person name="Lu H."/>
        </authorList>
    </citation>
    <scope>NUCLEOTIDE SEQUENCE [LARGE SCALE GENOMIC DNA]</scope>
    <source>
        <strain evidence="2 3">DXS29W</strain>
    </source>
</reference>
<protein>
    <recommendedName>
        <fullName evidence="4">YD repeat-containing protein</fullName>
    </recommendedName>
</protein>
<evidence type="ECO:0000313" key="3">
    <source>
        <dbReference type="Proteomes" id="UP001371218"/>
    </source>
</evidence>
<proteinExistence type="predicted"/>
<gene>
    <name evidence="2" type="ORF">AACH06_00960</name>
</gene>
<feature type="chain" id="PRO_5047299879" description="YD repeat-containing protein" evidence="1">
    <location>
        <begin position="29"/>
        <end position="391"/>
    </location>
</feature>
<evidence type="ECO:0000313" key="2">
    <source>
        <dbReference type="EMBL" id="MEK8029374.1"/>
    </source>
</evidence>
<evidence type="ECO:0008006" key="4">
    <source>
        <dbReference type="Google" id="ProtNLM"/>
    </source>
</evidence>
<comment type="caution">
    <text evidence="2">The sequence shown here is derived from an EMBL/GenBank/DDBJ whole genome shotgun (WGS) entry which is preliminary data.</text>
</comment>
<name>A0ABU9BI12_9BURK</name>
<sequence length="391" mass="42702">MIRFHRLGRGAAMSAAVLSACLAMPAAAAGTKSTAYYASDSNDTAYLIDWYATGNKVRVAGQGGASTGTYVDDGTQKLITLATPLSETWLYTYDDCGTVYAKSAVRQLVVRDLPGGLAQTVPIGEYTQIGGCHEGEVTPFGSVTDEGAGMNRLAMNARPAMDDLQFGLEIAGFSEDHLAFAETTYAQDVVTFLDNRVRFRATGDTVPAAVNAKKWLVMTLPQGDQRAFTRLAVNNTTQGETWLMAGWAKDQATWTTKIQVVKTLEGASFGTVAQASRKWESGLFRGTRTPFFIYLYGDTTGERVQKDLDAGTERRTPISEWGFQGLTLWQERPLGGDDVAVRRWQPLRNEGTKTHWVLESESWVRSGVDTVSIKPRVNYYVDTGKAVPAAR</sequence>
<keyword evidence="3" id="KW-1185">Reference proteome</keyword>
<organism evidence="2 3">
    <name type="scientific">Ideonella lacteola</name>
    <dbReference type="NCBI Taxonomy" id="2984193"/>
    <lineage>
        <taxon>Bacteria</taxon>
        <taxon>Pseudomonadati</taxon>
        <taxon>Pseudomonadota</taxon>
        <taxon>Betaproteobacteria</taxon>
        <taxon>Burkholderiales</taxon>
        <taxon>Sphaerotilaceae</taxon>
        <taxon>Ideonella</taxon>
    </lineage>
</organism>
<dbReference type="PROSITE" id="PS51257">
    <property type="entry name" value="PROKAR_LIPOPROTEIN"/>
    <property type="match status" value="1"/>
</dbReference>
<keyword evidence="1" id="KW-0732">Signal</keyword>
<dbReference type="RefSeq" id="WP_341423712.1">
    <property type="nucleotide sequence ID" value="NZ_JBBUTG010000001.1"/>
</dbReference>
<feature type="signal peptide" evidence="1">
    <location>
        <begin position="1"/>
        <end position="28"/>
    </location>
</feature>
<dbReference type="EMBL" id="JBBUTG010000001">
    <property type="protein sequence ID" value="MEK8029374.1"/>
    <property type="molecule type" value="Genomic_DNA"/>
</dbReference>
<dbReference type="Proteomes" id="UP001371218">
    <property type="component" value="Unassembled WGS sequence"/>
</dbReference>
<accession>A0ABU9BI12</accession>